<comment type="caution">
    <text evidence="2">The sequence shown here is derived from an EMBL/GenBank/DDBJ whole genome shotgun (WGS) entry which is preliminary data.</text>
</comment>
<dbReference type="Proteomes" id="UP000183605">
    <property type="component" value="Unassembled WGS sequence"/>
</dbReference>
<organism evidence="2 3">
    <name type="scientific">Candidatus Beckwithbacteria bacterium CG2_30_44_31</name>
    <dbReference type="NCBI Taxonomy" id="1805035"/>
    <lineage>
        <taxon>Bacteria</taxon>
        <taxon>Candidatus Beckwithiibacteriota</taxon>
    </lineage>
</organism>
<proteinExistence type="predicted"/>
<protein>
    <recommendedName>
        <fullName evidence="1">Spore protein YkvP/CgeB glycosyl transferase-like domain-containing protein</fullName>
    </recommendedName>
</protein>
<gene>
    <name evidence="2" type="ORF">AUK18_00825</name>
</gene>
<reference evidence="2 3" key="1">
    <citation type="journal article" date="2016" name="Environ. Microbiol.">
        <title>Genomic resolution of a cold subsurface aquifer community provides metabolic insights for novel microbes adapted to high CO concentrations.</title>
        <authorList>
            <person name="Probst A.J."/>
            <person name="Castelle C.J."/>
            <person name="Singh A."/>
            <person name="Brown C.T."/>
            <person name="Anantharaman K."/>
            <person name="Sharon I."/>
            <person name="Hug L.A."/>
            <person name="Burstein D."/>
            <person name="Emerson J.B."/>
            <person name="Thomas B.C."/>
            <person name="Banfield J.F."/>
        </authorList>
    </citation>
    <scope>NUCLEOTIDE SEQUENCE [LARGE SCALE GENOMIC DNA]</scope>
    <source>
        <strain evidence="2">CG2_30_44_31</strain>
    </source>
</reference>
<dbReference type="InterPro" id="IPR055259">
    <property type="entry name" value="YkvP/CgeB_Glyco_trans-like"/>
</dbReference>
<evidence type="ECO:0000313" key="2">
    <source>
        <dbReference type="EMBL" id="OIP04000.1"/>
    </source>
</evidence>
<evidence type="ECO:0000313" key="3">
    <source>
        <dbReference type="Proteomes" id="UP000183605"/>
    </source>
</evidence>
<dbReference type="SUPFAM" id="SSF53756">
    <property type="entry name" value="UDP-Glycosyltransferase/glycogen phosphorylase"/>
    <property type="match status" value="1"/>
</dbReference>
<sequence>MKILLVTPINLGSADPHYFWFKALTQLGHRVKIFPLNHFPQIKLLKSWQLQQEILKFKPDKIFFSAGKDAVYPLPHTIFFCGVPLVWLSASEQKTGLSADLVVTNDDSHALCWQQFGAKKVINLPISGIDPAVFKHQAVKTIPVSFVASLFPDRQQQLAQIAKLYPDLKIWGWLPPKVKLLPSLKAYYQGEAWGAQLRRIYAQSLISLNLSPTHMQQGGNIRTFEIAGSQALLLTDQLNPDWYQEGKEAVVFTSAEDCVQKIHYYLNRPQQRQAIALKGFRRTIKDHTYLVRFSRLIADITSPVLPSV</sequence>
<dbReference type="Pfam" id="PF13524">
    <property type="entry name" value="Glyco_trans_1_2"/>
    <property type="match status" value="1"/>
</dbReference>
<evidence type="ECO:0000259" key="1">
    <source>
        <dbReference type="Pfam" id="PF13524"/>
    </source>
</evidence>
<name>A0A1J5BAN1_9BACT</name>
<accession>A0A1J5BAN1</accession>
<feature type="domain" description="Spore protein YkvP/CgeB glycosyl transferase-like" evidence="1">
    <location>
        <begin position="158"/>
        <end position="297"/>
    </location>
</feature>
<dbReference type="AlphaFoldDB" id="A0A1J5BAN1"/>
<dbReference type="EMBL" id="MNXQ01000017">
    <property type="protein sequence ID" value="OIP04000.1"/>
    <property type="molecule type" value="Genomic_DNA"/>
</dbReference>